<reference evidence="3" key="1">
    <citation type="journal article" date="2019" name="Int. J. Syst. Evol. Microbiol.">
        <title>The Global Catalogue of Microorganisms (GCM) 10K type strain sequencing project: providing services to taxonomists for standard genome sequencing and annotation.</title>
        <authorList>
            <consortium name="The Broad Institute Genomics Platform"/>
            <consortium name="The Broad Institute Genome Sequencing Center for Infectious Disease"/>
            <person name="Wu L."/>
            <person name="Ma J."/>
        </authorList>
    </citation>
    <scope>NUCLEOTIDE SEQUENCE [LARGE SCALE GENOMIC DNA]</scope>
    <source>
        <strain evidence="3">KCTC 42398</strain>
    </source>
</reference>
<comment type="caution">
    <text evidence="2">The sequence shown here is derived from an EMBL/GenBank/DDBJ whole genome shotgun (WGS) entry which is preliminary data.</text>
</comment>
<feature type="transmembrane region" description="Helical" evidence="1">
    <location>
        <begin position="88"/>
        <end position="105"/>
    </location>
</feature>
<dbReference type="RefSeq" id="WP_380287899.1">
    <property type="nucleotide sequence ID" value="NZ_JBHULY010000002.1"/>
</dbReference>
<feature type="transmembrane region" description="Helical" evidence="1">
    <location>
        <begin position="64"/>
        <end position="82"/>
    </location>
</feature>
<dbReference type="Proteomes" id="UP001597476">
    <property type="component" value="Unassembled WGS sequence"/>
</dbReference>
<feature type="transmembrane region" description="Helical" evidence="1">
    <location>
        <begin position="39"/>
        <end position="59"/>
    </location>
</feature>
<dbReference type="InterPro" id="IPR054213">
    <property type="entry name" value="DUF6920"/>
</dbReference>
<sequence length="366" mass="41190">MRLAFGILLFIHGAIHLIGFVTAFYSTKTPMQVLGISKSIGTLWLITFILFMAVAPLFLTNKKWFPLAFIAVGISQILIIMAWNDAKFGTIANIIILLVSISACGSHKFNKMVKEESATLINNVVPDNSSEILEKDILHLPKVIQKWMRNSGVIGQTNITTVRLKQKGQLKLKPGGKWMPFTAVQYFNCDNPAFIWIAKIDNNSIIYTLGRDKFKNGKAEMLIKFLGSIPVVSEAQNPKIDSGAMQRFLSEMCWFPSIALRSFISWEAIDNTSAKAILTVEDKSVSGIFTFNANGDLVSFETDRFYGGAPESKKEKWLVNILDYKTFDNYKIPNKCSVVWQLKAGDYNWLNLEIIDIDYNVSAPYK</sequence>
<organism evidence="2 3">
    <name type="scientific">Hyunsoonleella rubra</name>
    <dbReference type="NCBI Taxonomy" id="1737062"/>
    <lineage>
        <taxon>Bacteria</taxon>
        <taxon>Pseudomonadati</taxon>
        <taxon>Bacteroidota</taxon>
        <taxon>Flavobacteriia</taxon>
        <taxon>Flavobacteriales</taxon>
        <taxon>Flavobacteriaceae</taxon>
    </lineage>
</organism>
<keyword evidence="1" id="KW-0472">Membrane</keyword>
<accession>A0ABW5T960</accession>
<dbReference type="EMBL" id="JBHULY010000002">
    <property type="protein sequence ID" value="MFD2724656.1"/>
    <property type="molecule type" value="Genomic_DNA"/>
</dbReference>
<dbReference type="Pfam" id="PF21900">
    <property type="entry name" value="DUF6920"/>
    <property type="match status" value="1"/>
</dbReference>
<gene>
    <name evidence="2" type="ORF">ACFSR8_00390</name>
</gene>
<proteinExistence type="predicted"/>
<keyword evidence="3" id="KW-1185">Reference proteome</keyword>
<evidence type="ECO:0000313" key="3">
    <source>
        <dbReference type="Proteomes" id="UP001597476"/>
    </source>
</evidence>
<keyword evidence="1" id="KW-0812">Transmembrane</keyword>
<name>A0ABW5T960_9FLAO</name>
<evidence type="ECO:0000256" key="1">
    <source>
        <dbReference type="SAM" id="Phobius"/>
    </source>
</evidence>
<keyword evidence="1" id="KW-1133">Transmembrane helix</keyword>
<evidence type="ECO:0000313" key="2">
    <source>
        <dbReference type="EMBL" id="MFD2724656.1"/>
    </source>
</evidence>
<protein>
    <submittedName>
        <fullName evidence="2">DUF6920 family protein</fullName>
    </submittedName>
</protein>